<sequence>MREEIPESEKGRRGELTGDRFVAGKDLTTWRSAAGRWLAAVAQRIAQWIGPHLALVIALGIGAGFAALTTWLASEVYEAVVDANGVALWDEPLLEASVALRTPITEQLVTSYTDIGGVVGMPLIAVTTMVVLAVRRKSWTPVILMLAAGGGSLLMTVAGKELFGRARPELAFAVPPFEHSPSFPSGHTLNAVVVAGIVAYLLMLRQDSKRTQALTAGLAAVFAITMGMSRVYLGHHWFTDVLVAWVLGLAWLAVVITAHRLYLTTRKRIAGPEVTGEIEP</sequence>
<dbReference type="CDD" id="cd03392">
    <property type="entry name" value="PAP2_like_2"/>
    <property type="match status" value="1"/>
</dbReference>
<dbReference type="InterPro" id="IPR000326">
    <property type="entry name" value="PAP2/HPO"/>
</dbReference>
<feature type="transmembrane region" description="Helical" evidence="1">
    <location>
        <begin position="53"/>
        <end position="73"/>
    </location>
</feature>
<dbReference type="STRING" id="686624.SAMN04488242_0881"/>
<feature type="domain" description="Phosphatidic acid phosphatase type 2/haloperoxidase" evidence="2">
    <location>
        <begin position="140"/>
        <end position="256"/>
    </location>
</feature>
<keyword evidence="1" id="KW-0812">Transmembrane</keyword>
<organism evidence="3 4">
    <name type="scientific">Tessaracoccus oleiagri</name>
    <dbReference type="NCBI Taxonomy" id="686624"/>
    <lineage>
        <taxon>Bacteria</taxon>
        <taxon>Bacillati</taxon>
        <taxon>Actinomycetota</taxon>
        <taxon>Actinomycetes</taxon>
        <taxon>Propionibacteriales</taxon>
        <taxon>Propionibacteriaceae</taxon>
        <taxon>Tessaracoccus</taxon>
    </lineage>
</organism>
<dbReference type="Pfam" id="PF01569">
    <property type="entry name" value="PAP2"/>
    <property type="match status" value="1"/>
</dbReference>
<evidence type="ECO:0000313" key="4">
    <source>
        <dbReference type="Proteomes" id="UP000199475"/>
    </source>
</evidence>
<dbReference type="SMART" id="SM00014">
    <property type="entry name" value="acidPPc"/>
    <property type="match status" value="1"/>
</dbReference>
<dbReference type="RefSeq" id="WP_093249198.1">
    <property type="nucleotide sequence ID" value="NZ_FNGP01000001.1"/>
</dbReference>
<evidence type="ECO:0000256" key="1">
    <source>
        <dbReference type="SAM" id="Phobius"/>
    </source>
</evidence>
<gene>
    <name evidence="3" type="ORF">SAMN04488242_0881</name>
</gene>
<evidence type="ECO:0000313" key="3">
    <source>
        <dbReference type="EMBL" id="SDL23331.1"/>
    </source>
</evidence>
<dbReference type="Gene3D" id="1.20.144.10">
    <property type="entry name" value="Phosphatidic acid phosphatase type 2/haloperoxidase"/>
    <property type="match status" value="1"/>
</dbReference>
<dbReference type="AlphaFoldDB" id="A0A1G9IDM4"/>
<feature type="transmembrane region" description="Helical" evidence="1">
    <location>
        <begin position="141"/>
        <end position="163"/>
    </location>
</feature>
<dbReference type="EMBL" id="FNGP01000001">
    <property type="protein sequence ID" value="SDL23331.1"/>
    <property type="molecule type" value="Genomic_DNA"/>
</dbReference>
<feature type="transmembrane region" description="Helical" evidence="1">
    <location>
        <begin position="115"/>
        <end position="134"/>
    </location>
</feature>
<dbReference type="SUPFAM" id="SSF48317">
    <property type="entry name" value="Acid phosphatase/Vanadium-dependent haloperoxidase"/>
    <property type="match status" value="1"/>
</dbReference>
<reference evidence="3 4" key="1">
    <citation type="submission" date="2016-10" db="EMBL/GenBank/DDBJ databases">
        <authorList>
            <person name="de Groot N.N."/>
        </authorList>
    </citation>
    <scope>NUCLEOTIDE SEQUENCE [LARGE SCALE GENOMIC DNA]</scope>
    <source>
        <strain evidence="3 4">CGMCC 1.9159</strain>
    </source>
</reference>
<feature type="transmembrane region" description="Helical" evidence="1">
    <location>
        <begin position="241"/>
        <end position="263"/>
    </location>
</feature>
<dbReference type="Proteomes" id="UP000199475">
    <property type="component" value="Unassembled WGS sequence"/>
</dbReference>
<accession>A0A1G9IDM4</accession>
<protein>
    <submittedName>
        <fullName evidence="3">Undecaprenyl-diphosphatase</fullName>
    </submittedName>
</protein>
<dbReference type="PANTHER" id="PTHR14969">
    <property type="entry name" value="SPHINGOSINE-1-PHOSPHATE PHOSPHOHYDROLASE"/>
    <property type="match status" value="1"/>
</dbReference>
<keyword evidence="4" id="KW-1185">Reference proteome</keyword>
<proteinExistence type="predicted"/>
<keyword evidence="1" id="KW-1133">Transmembrane helix</keyword>
<name>A0A1G9IDM4_9ACTN</name>
<keyword evidence="1" id="KW-0472">Membrane</keyword>
<dbReference type="PANTHER" id="PTHR14969:SF13">
    <property type="entry name" value="AT30094P"/>
    <property type="match status" value="1"/>
</dbReference>
<dbReference type="InterPro" id="IPR036938">
    <property type="entry name" value="PAP2/HPO_sf"/>
</dbReference>
<dbReference type="OrthoDB" id="5289372at2"/>
<evidence type="ECO:0000259" key="2">
    <source>
        <dbReference type="SMART" id="SM00014"/>
    </source>
</evidence>
<feature type="transmembrane region" description="Helical" evidence="1">
    <location>
        <begin position="183"/>
        <end position="202"/>
    </location>
</feature>
<feature type="transmembrane region" description="Helical" evidence="1">
    <location>
        <begin position="214"/>
        <end position="235"/>
    </location>
</feature>